<protein>
    <submittedName>
        <fullName evidence="3">Uncharacterized protein</fullName>
    </submittedName>
</protein>
<feature type="compositionally biased region" description="Gly residues" evidence="1">
    <location>
        <begin position="10"/>
        <end position="21"/>
    </location>
</feature>
<organism evidence="3 4">
    <name type="scientific">Candida metapsilosis</name>
    <dbReference type="NCBI Taxonomy" id="273372"/>
    <lineage>
        <taxon>Eukaryota</taxon>
        <taxon>Fungi</taxon>
        <taxon>Dikarya</taxon>
        <taxon>Ascomycota</taxon>
        <taxon>Saccharomycotina</taxon>
        <taxon>Pichiomycetes</taxon>
        <taxon>Debaryomycetaceae</taxon>
        <taxon>Candida/Lodderomyces clade</taxon>
        <taxon>Candida</taxon>
    </lineage>
</organism>
<feature type="compositionally biased region" description="Low complexity" evidence="1">
    <location>
        <begin position="59"/>
        <end position="75"/>
    </location>
</feature>
<feature type="compositionally biased region" description="Basic residues" evidence="1">
    <location>
        <begin position="78"/>
        <end position="98"/>
    </location>
</feature>
<gene>
    <name evidence="3" type="ORF">I9W82_001581</name>
</gene>
<evidence type="ECO:0000256" key="1">
    <source>
        <dbReference type="SAM" id="MobiDB-lite"/>
    </source>
</evidence>
<proteinExistence type="predicted"/>
<name>A0A8H7ZIV1_9ASCO</name>
<keyword evidence="2" id="KW-0472">Membrane</keyword>
<accession>A0A8H7ZIV1</accession>
<keyword evidence="2" id="KW-0812">Transmembrane</keyword>
<comment type="caution">
    <text evidence="3">The sequence shown here is derived from an EMBL/GenBank/DDBJ whole genome shotgun (WGS) entry which is preliminary data.</text>
</comment>
<dbReference type="EMBL" id="JAEOAQ010000002">
    <property type="protein sequence ID" value="KAG5419701.1"/>
    <property type="molecule type" value="Genomic_DNA"/>
</dbReference>
<dbReference type="OrthoDB" id="4026317at2759"/>
<feature type="region of interest" description="Disordered" evidence="1">
    <location>
        <begin position="1"/>
        <end position="129"/>
    </location>
</feature>
<feature type="compositionally biased region" description="Low complexity" evidence="1">
    <location>
        <begin position="22"/>
        <end position="35"/>
    </location>
</feature>
<feature type="compositionally biased region" description="Polar residues" evidence="1">
    <location>
        <begin position="117"/>
        <end position="129"/>
    </location>
</feature>
<dbReference type="GeneID" id="93650210"/>
<evidence type="ECO:0000256" key="2">
    <source>
        <dbReference type="SAM" id="Phobius"/>
    </source>
</evidence>
<dbReference type="RefSeq" id="XP_067548817.1">
    <property type="nucleotide sequence ID" value="XM_067690342.1"/>
</dbReference>
<reference evidence="3 4" key="1">
    <citation type="submission" date="2020-12" db="EMBL/GenBank/DDBJ databases">
        <title>Effect of drift, selection, and recombination on the evolution of hybrid genomes in Candida yeast pathogens.</title>
        <authorList>
            <person name="Mixao V."/>
            <person name="Ksiezopolska E."/>
            <person name="Saus E."/>
            <person name="Boekhout T."/>
            <person name="Gacser A."/>
            <person name="Gabaldon T."/>
        </authorList>
    </citation>
    <scope>NUCLEOTIDE SEQUENCE [LARGE SCALE GENOMIC DNA]</scope>
    <source>
        <strain evidence="3 4">BP57</strain>
    </source>
</reference>
<dbReference type="AlphaFoldDB" id="A0A8H7ZIV1"/>
<keyword evidence="2" id="KW-1133">Transmembrane helix</keyword>
<evidence type="ECO:0000313" key="3">
    <source>
        <dbReference type="EMBL" id="KAG5419701.1"/>
    </source>
</evidence>
<sequence length="246" mass="26398">MSVDLEPRRGGGGGHSGGGHSSGSHASGGHSSGGSKPKSPKNPKGTRPIAGNGNRHHTTTTTTTASSSSSSSSSSTKDKKHKKTKTKSHKSISKRAKKTKTDSASATTTRDKRDQDQVTSNPFPTTLTSSTIVEREISEGMPTMTFISESIISDTATRVSCGDDFEAIAPNMLYCVAGGIIGLFIVCLAICRVFRRSNTVEEDVLEKEVYYTHLPSIIDNNFDEKRREDFDQAEVAREASPETKKD</sequence>
<evidence type="ECO:0000313" key="4">
    <source>
        <dbReference type="Proteomes" id="UP000669133"/>
    </source>
</evidence>
<dbReference type="Proteomes" id="UP000669133">
    <property type="component" value="Unassembled WGS sequence"/>
</dbReference>
<feature type="transmembrane region" description="Helical" evidence="2">
    <location>
        <begin position="171"/>
        <end position="191"/>
    </location>
</feature>
<keyword evidence="4" id="KW-1185">Reference proteome</keyword>